<dbReference type="WBParaSite" id="MBELARI_LOCUS6168">
    <property type="protein sequence ID" value="MBELARI_LOCUS6168"/>
    <property type="gene ID" value="MBELARI_LOCUS6168"/>
</dbReference>
<dbReference type="GO" id="GO:0005730">
    <property type="term" value="C:nucleolus"/>
    <property type="evidence" value="ECO:0007669"/>
    <property type="project" value="TreeGrafter"/>
</dbReference>
<dbReference type="InterPro" id="IPR045092">
    <property type="entry name" value="Rrp6-like"/>
</dbReference>
<dbReference type="SUPFAM" id="SSF47819">
    <property type="entry name" value="HRDC-like"/>
    <property type="match status" value="1"/>
</dbReference>
<evidence type="ECO:0000313" key="7">
    <source>
        <dbReference type="WBParaSite" id="MBELARI_LOCUS6168"/>
    </source>
</evidence>
<accession>A0AAF3FJ64</accession>
<dbReference type="GO" id="GO:0071035">
    <property type="term" value="P:nuclear polyadenylation-dependent rRNA catabolic process"/>
    <property type="evidence" value="ECO:0007669"/>
    <property type="project" value="TreeGrafter"/>
</dbReference>
<name>A0AAF3FJ64_9BILA</name>
<reference evidence="7" key="1">
    <citation type="submission" date="2024-02" db="UniProtKB">
        <authorList>
            <consortium name="WormBaseParasite"/>
        </authorList>
    </citation>
    <scope>IDENTIFICATION</scope>
</reference>
<dbReference type="InterPro" id="IPR012588">
    <property type="entry name" value="Exosome-assoc_fac_Rrp6_N"/>
</dbReference>
<dbReference type="GO" id="GO:0000176">
    <property type="term" value="C:nuclear exosome (RNase complex)"/>
    <property type="evidence" value="ECO:0007669"/>
    <property type="project" value="InterPro"/>
</dbReference>
<dbReference type="SUPFAM" id="SSF53098">
    <property type="entry name" value="Ribonuclease H-like"/>
    <property type="match status" value="1"/>
</dbReference>
<keyword evidence="6" id="KW-1185">Reference proteome</keyword>
<dbReference type="Gene3D" id="3.30.420.10">
    <property type="entry name" value="Ribonuclease H-like superfamily/Ribonuclease H"/>
    <property type="match status" value="2"/>
</dbReference>
<dbReference type="InterPro" id="IPR010997">
    <property type="entry name" value="HRDC-like_sf"/>
</dbReference>
<comment type="subcellular location">
    <subcellularLocation>
        <location evidence="1">Nucleus</location>
    </subcellularLocation>
</comment>
<dbReference type="GO" id="GO:0071039">
    <property type="term" value="P:nuclear polyadenylation-dependent CUT catabolic process"/>
    <property type="evidence" value="ECO:0007669"/>
    <property type="project" value="TreeGrafter"/>
</dbReference>
<evidence type="ECO:0000256" key="2">
    <source>
        <dbReference type="ARBA" id="ARBA00023242"/>
    </source>
</evidence>
<dbReference type="FunFam" id="1.10.150.80:FF:000001">
    <property type="entry name" value="Putative exosome component 10"/>
    <property type="match status" value="1"/>
</dbReference>
<evidence type="ECO:0000256" key="4">
    <source>
        <dbReference type="SAM" id="MobiDB-lite"/>
    </source>
</evidence>
<dbReference type="Pfam" id="PF08066">
    <property type="entry name" value="PMC2NT"/>
    <property type="match status" value="1"/>
</dbReference>
<dbReference type="GO" id="GO:0000166">
    <property type="term" value="F:nucleotide binding"/>
    <property type="evidence" value="ECO:0007669"/>
    <property type="project" value="InterPro"/>
</dbReference>
<dbReference type="GO" id="GO:0071044">
    <property type="term" value="P:histone mRNA catabolic process"/>
    <property type="evidence" value="ECO:0007669"/>
    <property type="project" value="TreeGrafter"/>
</dbReference>
<evidence type="ECO:0000313" key="6">
    <source>
        <dbReference type="Proteomes" id="UP000887575"/>
    </source>
</evidence>
<dbReference type="GO" id="GO:0000175">
    <property type="term" value="F:3'-5'-RNA exonuclease activity"/>
    <property type="evidence" value="ECO:0007669"/>
    <property type="project" value="InterPro"/>
</dbReference>
<feature type="compositionally biased region" description="Basic and acidic residues" evidence="4">
    <location>
        <begin position="654"/>
        <end position="687"/>
    </location>
</feature>
<dbReference type="InterPro" id="IPR002121">
    <property type="entry name" value="HRDC_dom"/>
</dbReference>
<dbReference type="InterPro" id="IPR012337">
    <property type="entry name" value="RNaseH-like_sf"/>
</dbReference>
<dbReference type="GO" id="GO:0071037">
    <property type="term" value="P:nuclear polyadenylation-dependent snRNA catabolic process"/>
    <property type="evidence" value="ECO:0007669"/>
    <property type="project" value="TreeGrafter"/>
</dbReference>
<dbReference type="Pfam" id="PF00570">
    <property type="entry name" value="HRDC"/>
    <property type="match status" value="1"/>
</dbReference>
<feature type="region of interest" description="Disordered" evidence="4">
    <location>
        <begin position="1"/>
        <end position="25"/>
    </location>
</feature>
<dbReference type="InterPro" id="IPR044876">
    <property type="entry name" value="HRDC_dom_sf"/>
</dbReference>
<organism evidence="6 7">
    <name type="scientific">Mesorhabditis belari</name>
    <dbReference type="NCBI Taxonomy" id="2138241"/>
    <lineage>
        <taxon>Eukaryota</taxon>
        <taxon>Metazoa</taxon>
        <taxon>Ecdysozoa</taxon>
        <taxon>Nematoda</taxon>
        <taxon>Chromadorea</taxon>
        <taxon>Rhabditida</taxon>
        <taxon>Rhabditina</taxon>
        <taxon>Rhabditomorpha</taxon>
        <taxon>Rhabditoidea</taxon>
        <taxon>Rhabditidae</taxon>
        <taxon>Mesorhabditinae</taxon>
        <taxon>Mesorhabditis</taxon>
    </lineage>
</organism>
<feature type="compositionally biased region" description="Gly residues" evidence="4">
    <location>
        <begin position="838"/>
        <end position="860"/>
    </location>
</feature>
<sequence>MESDEATASDAQPSSSNQDEQQKEADLKLSQEFLQRAAGLIRAANALPKLGDNYEICASYAKYRELMEISRKRLAVLLYKVYSTAGVKIRLPRQDDHHEFVDRITDANDIIMERAGIMMDEISKAHRKEIVQVPKAISQAESTIRTVQGATSSTESPSIFTKAPQSIRPLDVTQMAKFRALSRHNEVLGKVAHIKKPQKEFGFEKYIDNSSASFVSKLTTKHHRYQPSKSHGVTIHEEGDMIVREDRSWLNDETDELNPYSIELQHFTVPEDQLISREPLPYKPLDETTLTLVNDVEKAAYFERAVLGSEDFKGISWSRQGYRVAALRGIWVYQNIAYNTLLTRCVKYNSTRNSRRPIGVLDHSPKEMMHYAREDTHYLLYCYDLLRERLLQSGNERTNNLLEDVYRDSKEICKKVFEKHLFDPEGFTQIIASKRNLNNRQIFALRELWRWRDTTARNQDESLGYVLPSHMMIHIAESLPRDMQGILACCSPVPHPLKEHLLLIHRIILEARDRELEMVETAKKVVAEGETLATMRSRQQQSNQIDELKGRLFTHLNIHFAEKEHSLKNLSQKDDIKVEEVTDNDIMASILESELSARVQQKLIKTFTDPLPVYELDKKARALKGAHQLLNKLSEGATPYECYQLAIKERDKRLEAQQEADKQKAQDAPKEKRFSHHDPTINRKTVVEETPVVSLEEPLVKQEPVESVESKERTPFNDHQVLTKKALKRKMQQAKQNADVRLSAPAPKRITKNEPSTVDFKPVDYSALAQQTFGTCDFDMPSDNDYEWTPFNHGVSIGGGGGKKRGGRENSRGGGRGRGGHGRGGQRGNQRGGQSNRRGGGGNRGGSSGNRGGGSGNLLR</sequence>
<dbReference type="PANTHER" id="PTHR12124">
    <property type="entry name" value="POLYMYOSITIS/SCLERODERMA AUTOANTIGEN-RELATED"/>
    <property type="match status" value="1"/>
</dbReference>
<dbReference type="GO" id="GO:0071038">
    <property type="term" value="P:TRAMP-dependent tRNA surveillance pathway"/>
    <property type="evidence" value="ECO:0007669"/>
    <property type="project" value="TreeGrafter"/>
</dbReference>
<feature type="domain" description="HRDC" evidence="5">
    <location>
        <begin position="438"/>
        <end position="518"/>
    </location>
</feature>
<dbReference type="GO" id="GO:0000467">
    <property type="term" value="P:exonucleolytic trimming to generate mature 3'-end of 5.8S rRNA from tricistronic rRNA transcript (SSU-rRNA, 5.8S rRNA, LSU-rRNA)"/>
    <property type="evidence" value="ECO:0007669"/>
    <property type="project" value="InterPro"/>
</dbReference>
<feature type="region of interest" description="Disordered" evidence="4">
    <location>
        <begin position="789"/>
        <end position="860"/>
    </location>
</feature>
<comment type="similarity">
    <text evidence="3">Belongs to the exosome component 10/RRP6 family.</text>
</comment>
<dbReference type="PROSITE" id="PS50967">
    <property type="entry name" value="HRDC"/>
    <property type="match status" value="1"/>
</dbReference>
<evidence type="ECO:0000256" key="1">
    <source>
        <dbReference type="ARBA" id="ARBA00004123"/>
    </source>
</evidence>
<dbReference type="GO" id="GO:0003727">
    <property type="term" value="F:single-stranded RNA binding"/>
    <property type="evidence" value="ECO:0007669"/>
    <property type="project" value="TreeGrafter"/>
</dbReference>
<feature type="compositionally biased region" description="Polar residues" evidence="4">
    <location>
        <begin position="9"/>
        <end position="19"/>
    </location>
</feature>
<feature type="compositionally biased region" description="Gly residues" evidence="4">
    <location>
        <begin position="812"/>
        <end position="831"/>
    </location>
</feature>
<dbReference type="SMART" id="SM00341">
    <property type="entry name" value="HRDC"/>
    <property type="match status" value="1"/>
</dbReference>
<evidence type="ECO:0000256" key="3">
    <source>
        <dbReference type="ARBA" id="ARBA00043957"/>
    </source>
</evidence>
<proteinExistence type="inferred from homology"/>
<dbReference type="GO" id="GO:0071036">
    <property type="term" value="P:nuclear polyadenylation-dependent snoRNA catabolic process"/>
    <property type="evidence" value="ECO:0007669"/>
    <property type="project" value="TreeGrafter"/>
</dbReference>
<keyword evidence="2" id="KW-0539">Nucleus</keyword>
<dbReference type="Proteomes" id="UP000887575">
    <property type="component" value="Unassembled WGS sequence"/>
</dbReference>
<dbReference type="GO" id="GO:0071040">
    <property type="term" value="P:nuclear polyadenylation-dependent antisense transcript catabolic process"/>
    <property type="evidence" value="ECO:0007669"/>
    <property type="project" value="TreeGrafter"/>
</dbReference>
<dbReference type="InterPro" id="IPR036397">
    <property type="entry name" value="RNaseH_sf"/>
</dbReference>
<evidence type="ECO:0000259" key="5">
    <source>
        <dbReference type="PROSITE" id="PS50967"/>
    </source>
</evidence>
<dbReference type="AlphaFoldDB" id="A0AAF3FJ64"/>
<dbReference type="GO" id="GO:0071051">
    <property type="term" value="P:poly(A)-dependent snoRNA 3'-end processing"/>
    <property type="evidence" value="ECO:0007669"/>
    <property type="project" value="TreeGrafter"/>
</dbReference>
<protein>
    <recommendedName>
        <fullName evidence="5">HRDC domain-containing protein</fullName>
    </recommendedName>
</protein>
<dbReference type="PANTHER" id="PTHR12124:SF47">
    <property type="entry name" value="EXOSOME COMPONENT 10"/>
    <property type="match status" value="1"/>
</dbReference>
<feature type="region of interest" description="Disordered" evidence="4">
    <location>
        <begin position="654"/>
        <end position="689"/>
    </location>
</feature>
<dbReference type="Gene3D" id="1.10.150.80">
    <property type="entry name" value="HRDC domain"/>
    <property type="match status" value="1"/>
</dbReference>